<dbReference type="PROSITE" id="PS50928">
    <property type="entry name" value="ABC_TM1"/>
    <property type="match status" value="1"/>
</dbReference>
<keyword evidence="3" id="KW-1003">Cell membrane</keyword>
<feature type="domain" description="ABC transmembrane type-1" evidence="8">
    <location>
        <begin position="63"/>
        <end position="255"/>
    </location>
</feature>
<feature type="transmembrane region" description="Helical" evidence="7">
    <location>
        <begin position="128"/>
        <end position="148"/>
    </location>
</feature>
<dbReference type="PANTHER" id="PTHR43386">
    <property type="entry name" value="OLIGOPEPTIDE TRANSPORT SYSTEM PERMEASE PROTEIN APPC"/>
    <property type="match status" value="1"/>
</dbReference>
<feature type="transmembrane region" description="Helical" evidence="7">
    <location>
        <begin position="183"/>
        <end position="201"/>
    </location>
</feature>
<evidence type="ECO:0000256" key="7">
    <source>
        <dbReference type="RuleBase" id="RU363032"/>
    </source>
</evidence>
<feature type="transmembrane region" description="Helical" evidence="7">
    <location>
        <begin position="69"/>
        <end position="90"/>
    </location>
</feature>
<keyword evidence="5 7" id="KW-1133">Transmembrane helix</keyword>
<gene>
    <name evidence="9" type="ORF">ACIBG2_40535</name>
</gene>
<dbReference type="PANTHER" id="PTHR43386:SF1">
    <property type="entry name" value="D,D-DIPEPTIDE TRANSPORT SYSTEM PERMEASE PROTEIN DDPC-RELATED"/>
    <property type="match status" value="1"/>
</dbReference>
<comment type="caution">
    <text evidence="9">The sequence shown here is derived from an EMBL/GenBank/DDBJ whole genome shotgun (WGS) entry which is preliminary data.</text>
</comment>
<protein>
    <submittedName>
        <fullName evidence="9">ABC transporter permease</fullName>
    </submittedName>
</protein>
<evidence type="ECO:0000256" key="2">
    <source>
        <dbReference type="ARBA" id="ARBA00022448"/>
    </source>
</evidence>
<keyword evidence="2 7" id="KW-0813">Transport</keyword>
<name>A0ABW7Z888_9ACTN</name>
<dbReference type="SUPFAM" id="SSF161098">
    <property type="entry name" value="MetI-like"/>
    <property type="match status" value="1"/>
</dbReference>
<organism evidence="9 10">
    <name type="scientific">Nonomuraea typhae</name>
    <dbReference type="NCBI Taxonomy" id="2603600"/>
    <lineage>
        <taxon>Bacteria</taxon>
        <taxon>Bacillati</taxon>
        <taxon>Actinomycetota</taxon>
        <taxon>Actinomycetes</taxon>
        <taxon>Streptosporangiales</taxon>
        <taxon>Streptosporangiaceae</taxon>
        <taxon>Nonomuraea</taxon>
    </lineage>
</organism>
<comment type="similarity">
    <text evidence="7">Belongs to the binding-protein-dependent transport system permease family.</text>
</comment>
<dbReference type="CDD" id="cd06261">
    <property type="entry name" value="TM_PBP2"/>
    <property type="match status" value="1"/>
</dbReference>
<dbReference type="EMBL" id="JBITGY010000012">
    <property type="protein sequence ID" value="MFI6503729.1"/>
    <property type="molecule type" value="Genomic_DNA"/>
</dbReference>
<evidence type="ECO:0000256" key="1">
    <source>
        <dbReference type="ARBA" id="ARBA00004651"/>
    </source>
</evidence>
<keyword evidence="6 7" id="KW-0472">Membrane</keyword>
<keyword evidence="4 7" id="KW-0812">Transmembrane</keyword>
<evidence type="ECO:0000256" key="5">
    <source>
        <dbReference type="ARBA" id="ARBA00022989"/>
    </source>
</evidence>
<dbReference type="Pfam" id="PF00528">
    <property type="entry name" value="BPD_transp_1"/>
    <property type="match status" value="1"/>
</dbReference>
<dbReference type="InterPro" id="IPR000515">
    <property type="entry name" value="MetI-like"/>
</dbReference>
<dbReference type="RefSeq" id="WP_397089486.1">
    <property type="nucleotide sequence ID" value="NZ_JBITGY010000012.1"/>
</dbReference>
<keyword evidence="10" id="KW-1185">Reference proteome</keyword>
<feature type="transmembrane region" description="Helical" evidence="7">
    <location>
        <begin position="102"/>
        <end position="122"/>
    </location>
</feature>
<dbReference type="Gene3D" id="1.10.3720.10">
    <property type="entry name" value="MetI-like"/>
    <property type="match status" value="1"/>
</dbReference>
<dbReference type="InterPro" id="IPR035906">
    <property type="entry name" value="MetI-like_sf"/>
</dbReference>
<reference evidence="9 10" key="1">
    <citation type="submission" date="2024-10" db="EMBL/GenBank/DDBJ databases">
        <title>The Natural Products Discovery Center: Release of the First 8490 Sequenced Strains for Exploring Actinobacteria Biosynthetic Diversity.</title>
        <authorList>
            <person name="Kalkreuter E."/>
            <person name="Kautsar S.A."/>
            <person name="Yang D."/>
            <person name="Bader C.D."/>
            <person name="Teijaro C.N."/>
            <person name="Fluegel L."/>
            <person name="Davis C.M."/>
            <person name="Simpson J.R."/>
            <person name="Lauterbach L."/>
            <person name="Steele A.D."/>
            <person name="Gui C."/>
            <person name="Meng S."/>
            <person name="Li G."/>
            <person name="Viehrig K."/>
            <person name="Ye F."/>
            <person name="Su P."/>
            <person name="Kiefer A.F."/>
            <person name="Nichols A."/>
            <person name="Cepeda A.J."/>
            <person name="Yan W."/>
            <person name="Fan B."/>
            <person name="Jiang Y."/>
            <person name="Adhikari A."/>
            <person name="Zheng C.-J."/>
            <person name="Schuster L."/>
            <person name="Cowan T.M."/>
            <person name="Smanski M.J."/>
            <person name="Chevrette M.G."/>
            <person name="De Carvalho L.P.S."/>
            <person name="Shen B."/>
        </authorList>
    </citation>
    <scope>NUCLEOTIDE SEQUENCE [LARGE SCALE GENOMIC DNA]</scope>
    <source>
        <strain evidence="9 10">NPDC050545</strain>
    </source>
</reference>
<proteinExistence type="inferred from homology"/>
<evidence type="ECO:0000259" key="8">
    <source>
        <dbReference type="PROSITE" id="PS50928"/>
    </source>
</evidence>
<dbReference type="InterPro" id="IPR050366">
    <property type="entry name" value="BP-dependent_transpt_permease"/>
</dbReference>
<sequence length="265" mass="26996">MSGRRSAVLVLALVVVAAVSGPWLWRYGHADITAAVLAPPSGAHPLGTDPLGHDLLAQVVAGTGRSLSIAAVVAALSTATGTAAGLLAGYAGGWADAFVMRAVDLLMTIPLIAVLGLLAVRLGGGTSGWLIVALAVSAFFWAPIARIIRGVTLSLRTSDFVASARLVGASTPRILFRHLLPHLVPHISVAATGYVAAAVALESALSFLGLGVQPPDTSLGQLVGQGAPYVSTAPWLFYAPSLTIVIIVGAVHVAGDGLDVTDRRR</sequence>
<evidence type="ECO:0000256" key="4">
    <source>
        <dbReference type="ARBA" id="ARBA00022692"/>
    </source>
</evidence>
<evidence type="ECO:0000256" key="6">
    <source>
        <dbReference type="ARBA" id="ARBA00023136"/>
    </source>
</evidence>
<accession>A0ABW7Z888</accession>
<dbReference type="Proteomes" id="UP001612741">
    <property type="component" value="Unassembled WGS sequence"/>
</dbReference>
<feature type="transmembrane region" description="Helical" evidence="7">
    <location>
        <begin position="235"/>
        <end position="255"/>
    </location>
</feature>
<evidence type="ECO:0000256" key="3">
    <source>
        <dbReference type="ARBA" id="ARBA00022475"/>
    </source>
</evidence>
<comment type="subcellular location">
    <subcellularLocation>
        <location evidence="1 7">Cell membrane</location>
        <topology evidence="1 7">Multi-pass membrane protein</topology>
    </subcellularLocation>
</comment>
<evidence type="ECO:0000313" key="10">
    <source>
        <dbReference type="Proteomes" id="UP001612741"/>
    </source>
</evidence>
<evidence type="ECO:0000313" key="9">
    <source>
        <dbReference type="EMBL" id="MFI6503729.1"/>
    </source>
</evidence>